<dbReference type="InterPro" id="IPR050936">
    <property type="entry name" value="AP-1-like"/>
</dbReference>
<feature type="compositionally biased region" description="Polar residues" evidence="4">
    <location>
        <begin position="237"/>
        <end position="254"/>
    </location>
</feature>
<evidence type="ECO:0000256" key="4">
    <source>
        <dbReference type="SAM" id="MobiDB-lite"/>
    </source>
</evidence>
<evidence type="ECO:0000256" key="2">
    <source>
        <dbReference type="ARBA" id="ARBA00023242"/>
    </source>
</evidence>
<name>A0AAN8I568_9EURO</name>
<feature type="compositionally biased region" description="Low complexity" evidence="4">
    <location>
        <begin position="29"/>
        <end position="40"/>
    </location>
</feature>
<accession>A0AAN8I568</accession>
<dbReference type="GO" id="GO:0000976">
    <property type="term" value="F:transcription cis-regulatory region binding"/>
    <property type="evidence" value="ECO:0007669"/>
    <property type="project" value="InterPro"/>
</dbReference>
<keyword evidence="7" id="KW-1185">Reference proteome</keyword>
<proteinExistence type="predicted"/>
<feature type="coiled-coil region" evidence="3">
    <location>
        <begin position="86"/>
        <end position="120"/>
    </location>
</feature>
<feature type="compositionally biased region" description="Polar residues" evidence="4">
    <location>
        <begin position="194"/>
        <end position="212"/>
    </location>
</feature>
<evidence type="ECO:0000313" key="7">
    <source>
        <dbReference type="Proteomes" id="UP001316803"/>
    </source>
</evidence>
<reference evidence="6 7" key="1">
    <citation type="submission" date="2022-12" db="EMBL/GenBank/DDBJ databases">
        <title>Genomic features and morphological characterization of a novel Knufia sp. strain isolated from spacecraft assembly facility.</title>
        <authorList>
            <person name="Teixeira M."/>
            <person name="Chander A.M."/>
            <person name="Stajich J.E."/>
            <person name="Venkateswaran K."/>
        </authorList>
    </citation>
    <scope>NUCLEOTIDE SEQUENCE [LARGE SCALE GENOMIC DNA]</scope>
    <source>
        <strain evidence="6 7">FJI-L2-BK-P2</strain>
    </source>
</reference>
<feature type="compositionally biased region" description="Low complexity" evidence="4">
    <location>
        <begin position="218"/>
        <end position="229"/>
    </location>
</feature>
<comment type="subcellular location">
    <subcellularLocation>
        <location evidence="1">Nucleus</location>
    </subcellularLocation>
</comment>
<dbReference type="PANTHER" id="PTHR40621">
    <property type="entry name" value="TRANSCRIPTION FACTOR KAPC-RELATED"/>
    <property type="match status" value="1"/>
</dbReference>
<dbReference type="EMBL" id="JAKLMC020000007">
    <property type="protein sequence ID" value="KAK5955067.1"/>
    <property type="molecule type" value="Genomic_DNA"/>
</dbReference>
<dbReference type="PROSITE" id="PS00036">
    <property type="entry name" value="BZIP_BASIC"/>
    <property type="match status" value="1"/>
</dbReference>
<dbReference type="InterPro" id="IPR046347">
    <property type="entry name" value="bZIP_sf"/>
</dbReference>
<sequence>MATSDVTTSNTDNENVILKDEPLEEALTPDSESLSPEPDSATVPNEGASTSQNPPPIPKRKGGRKPIYATSEERKQRNRQAQAAFRERRTEYIKQLETTIQQHEENLANLQQSHRTAADECLMLRYKNSLLERILLEKGIDVQGELRLKGSPHLGPIRQRGVGSQSMPMQKAMMNRQRSAARQRPAMAPPPIQTVGQTRANAMGDTVNSPLVQPTPPSQHSSPSTTRSPGFPMQGIASPSTDLQPRQQYPQQRKMQPMPQAAFQQPQQQQQQRSHSRSMSAHTMGQPYSRRSMHVPVSQTQANYYPTSFQKHYDQLGKSTPIPSFHILLGNSEYDAQVDMLDDLDGEDVDPDSFIPNFRLPPQNAGGAGMGMQASPPTTATTASDAGGQMSSLPFDYDPMLDADPFGLSASMHFPNPFGGLQGQRR</sequence>
<dbReference type="SUPFAM" id="SSF57959">
    <property type="entry name" value="Leucine zipper domain"/>
    <property type="match status" value="1"/>
</dbReference>
<feature type="domain" description="BZIP" evidence="5">
    <location>
        <begin position="74"/>
        <end position="88"/>
    </location>
</feature>
<feature type="compositionally biased region" description="Low complexity" evidence="4">
    <location>
        <begin position="176"/>
        <end position="186"/>
    </location>
</feature>
<dbReference type="CDD" id="cd14688">
    <property type="entry name" value="bZIP_YAP"/>
    <property type="match status" value="1"/>
</dbReference>
<dbReference type="AlphaFoldDB" id="A0AAN8I568"/>
<evidence type="ECO:0000259" key="5">
    <source>
        <dbReference type="PROSITE" id="PS00036"/>
    </source>
</evidence>
<keyword evidence="3" id="KW-0175">Coiled coil</keyword>
<dbReference type="PANTHER" id="PTHR40621:SF9">
    <property type="entry name" value="MEAB PROTEIN"/>
    <property type="match status" value="1"/>
</dbReference>
<keyword evidence="2" id="KW-0539">Nucleus</keyword>
<gene>
    <name evidence="6" type="ORF">OHC33_003746</name>
</gene>
<evidence type="ECO:0000256" key="1">
    <source>
        <dbReference type="ARBA" id="ARBA00004123"/>
    </source>
</evidence>
<feature type="compositionally biased region" description="Polar residues" evidence="4">
    <location>
        <begin position="1"/>
        <end position="14"/>
    </location>
</feature>
<dbReference type="Proteomes" id="UP001316803">
    <property type="component" value="Unassembled WGS sequence"/>
</dbReference>
<dbReference type="GO" id="GO:0090575">
    <property type="term" value="C:RNA polymerase II transcription regulator complex"/>
    <property type="evidence" value="ECO:0007669"/>
    <property type="project" value="TreeGrafter"/>
</dbReference>
<feature type="region of interest" description="Disordered" evidence="4">
    <location>
        <begin position="151"/>
        <end position="293"/>
    </location>
</feature>
<organism evidence="6 7">
    <name type="scientific">Knufia fluminis</name>
    <dbReference type="NCBI Taxonomy" id="191047"/>
    <lineage>
        <taxon>Eukaryota</taxon>
        <taxon>Fungi</taxon>
        <taxon>Dikarya</taxon>
        <taxon>Ascomycota</taxon>
        <taxon>Pezizomycotina</taxon>
        <taxon>Eurotiomycetes</taxon>
        <taxon>Chaetothyriomycetidae</taxon>
        <taxon>Chaetothyriales</taxon>
        <taxon>Trichomeriaceae</taxon>
        <taxon>Knufia</taxon>
    </lineage>
</organism>
<comment type="caution">
    <text evidence="6">The sequence shown here is derived from an EMBL/GenBank/DDBJ whole genome shotgun (WGS) entry which is preliminary data.</text>
</comment>
<dbReference type="InterPro" id="IPR004827">
    <property type="entry name" value="bZIP"/>
</dbReference>
<evidence type="ECO:0000313" key="6">
    <source>
        <dbReference type="EMBL" id="KAK5955067.1"/>
    </source>
</evidence>
<protein>
    <recommendedName>
        <fullName evidence="5">BZIP domain-containing protein</fullName>
    </recommendedName>
</protein>
<feature type="compositionally biased region" description="Low complexity" evidence="4">
    <location>
        <begin position="371"/>
        <end position="386"/>
    </location>
</feature>
<dbReference type="GO" id="GO:0001228">
    <property type="term" value="F:DNA-binding transcription activator activity, RNA polymerase II-specific"/>
    <property type="evidence" value="ECO:0007669"/>
    <property type="project" value="TreeGrafter"/>
</dbReference>
<feature type="region of interest" description="Disordered" evidence="4">
    <location>
        <begin position="1"/>
        <end position="80"/>
    </location>
</feature>
<evidence type="ECO:0000256" key="3">
    <source>
        <dbReference type="SAM" id="Coils"/>
    </source>
</evidence>
<feature type="compositionally biased region" description="Low complexity" evidence="4">
    <location>
        <begin position="255"/>
        <end position="272"/>
    </location>
</feature>
<feature type="region of interest" description="Disordered" evidence="4">
    <location>
        <begin position="367"/>
        <end position="391"/>
    </location>
</feature>
<dbReference type="SMART" id="SM00338">
    <property type="entry name" value="BRLZ"/>
    <property type="match status" value="1"/>
</dbReference>
<dbReference type="Gene3D" id="1.20.5.170">
    <property type="match status" value="1"/>
</dbReference>